<organism evidence="3 4">
    <name type="scientific">Pseudovirgaria hyperparasitica</name>
    <dbReference type="NCBI Taxonomy" id="470096"/>
    <lineage>
        <taxon>Eukaryota</taxon>
        <taxon>Fungi</taxon>
        <taxon>Dikarya</taxon>
        <taxon>Ascomycota</taxon>
        <taxon>Pezizomycotina</taxon>
        <taxon>Dothideomycetes</taxon>
        <taxon>Dothideomycetes incertae sedis</taxon>
        <taxon>Acrospermales</taxon>
        <taxon>Acrospermaceae</taxon>
        <taxon>Pseudovirgaria</taxon>
    </lineage>
</organism>
<feature type="compositionally biased region" description="Basic and acidic residues" evidence="1">
    <location>
        <begin position="192"/>
        <end position="208"/>
    </location>
</feature>
<name>A0A6A6VUN9_9PEZI</name>
<dbReference type="Proteomes" id="UP000799437">
    <property type="component" value="Unassembled WGS sequence"/>
</dbReference>
<evidence type="ECO:0000313" key="4">
    <source>
        <dbReference type="Proteomes" id="UP000799437"/>
    </source>
</evidence>
<reference evidence="3" key="1">
    <citation type="journal article" date="2020" name="Stud. Mycol.">
        <title>101 Dothideomycetes genomes: a test case for predicting lifestyles and emergence of pathogens.</title>
        <authorList>
            <person name="Haridas S."/>
            <person name="Albert R."/>
            <person name="Binder M."/>
            <person name="Bloem J."/>
            <person name="Labutti K."/>
            <person name="Salamov A."/>
            <person name="Andreopoulos B."/>
            <person name="Baker S."/>
            <person name="Barry K."/>
            <person name="Bills G."/>
            <person name="Bluhm B."/>
            <person name="Cannon C."/>
            <person name="Castanera R."/>
            <person name="Culley D."/>
            <person name="Daum C."/>
            <person name="Ezra D."/>
            <person name="Gonzalez J."/>
            <person name="Henrissat B."/>
            <person name="Kuo A."/>
            <person name="Liang C."/>
            <person name="Lipzen A."/>
            <person name="Lutzoni F."/>
            <person name="Magnuson J."/>
            <person name="Mondo S."/>
            <person name="Nolan M."/>
            <person name="Ohm R."/>
            <person name="Pangilinan J."/>
            <person name="Park H.-J."/>
            <person name="Ramirez L."/>
            <person name="Alfaro M."/>
            <person name="Sun H."/>
            <person name="Tritt A."/>
            <person name="Yoshinaga Y."/>
            <person name="Zwiers L.-H."/>
            <person name="Turgeon B."/>
            <person name="Goodwin S."/>
            <person name="Spatafora J."/>
            <person name="Crous P."/>
            <person name="Grigoriev I."/>
        </authorList>
    </citation>
    <scope>NUCLEOTIDE SEQUENCE</scope>
    <source>
        <strain evidence="3">CBS 121739</strain>
    </source>
</reference>
<dbReference type="InterPro" id="IPR018744">
    <property type="entry name" value="DUF2293"/>
</dbReference>
<proteinExistence type="predicted"/>
<gene>
    <name evidence="3" type="ORF">EJ05DRAFT_211341</name>
</gene>
<keyword evidence="4" id="KW-1185">Reference proteome</keyword>
<dbReference type="AlphaFoldDB" id="A0A6A6VUN9"/>
<evidence type="ECO:0000256" key="1">
    <source>
        <dbReference type="SAM" id="MobiDB-lite"/>
    </source>
</evidence>
<dbReference type="RefSeq" id="XP_033595781.1">
    <property type="nucleotide sequence ID" value="XM_033739818.1"/>
</dbReference>
<dbReference type="OrthoDB" id="5381833at2759"/>
<evidence type="ECO:0000313" key="3">
    <source>
        <dbReference type="EMBL" id="KAF2753330.1"/>
    </source>
</evidence>
<feature type="region of interest" description="Disordered" evidence="1">
    <location>
        <begin position="185"/>
        <end position="256"/>
    </location>
</feature>
<protein>
    <recommendedName>
        <fullName evidence="2">DUF2293 domain-containing protein</fullName>
    </recommendedName>
</protein>
<dbReference type="EMBL" id="ML996584">
    <property type="protein sequence ID" value="KAF2753330.1"/>
    <property type="molecule type" value="Genomic_DNA"/>
</dbReference>
<dbReference type="PANTHER" id="PTHR38113:SF2">
    <property type="entry name" value="DUF2293 DOMAIN-CONTAINING PROTEIN"/>
    <property type="match status" value="1"/>
</dbReference>
<evidence type="ECO:0000259" key="2">
    <source>
        <dbReference type="Pfam" id="PF10056"/>
    </source>
</evidence>
<dbReference type="Pfam" id="PF10056">
    <property type="entry name" value="DUF2293"/>
    <property type="match status" value="1"/>
</dbReference>
<feature type="domain" description="DUF2293" evidence="2">
    <location>
        <begin position="97"/>
        <end position="182"/>
    </location>
</feature>
<accession>A0A6A6VUN9</accession>
<dbReference type="GeneID" id="54480872"/>
<dbReference type="PANTHER" id="PTHR38113">
    <property type="match status" value="1"/>
</dbReference>
<sequence length="277" mass="31526">MAENEYEPIVAPKDAMPKGYVFVPKGDVYVTRHCRTRTHEAHRTVYVVEGKTQKTQGIRVPSFIYTQVQEDAATTASARAAVVSKVDVSRANKIRSALKIQFSQMPDDEVEKALGRTLVKRSKRVGRCGTLSSERIAFLAVQAHVRHVHTQYDKLIYRDGHSQEEARELTLDIVRDKMKEWGWNARNGFKSNKPDPKESRRTGSREVQKSGPEALKKLNLKALEKSSSKRLKRPGSREPKTLTTAQVRKPKERAWNQSSLDVMENLVERLQALDPQH</sequence>